<sequence>MAEGNDEDKTEEASAKKLDDARKRGEVAKTPDLPQVFALIGTCAIIAMYGESICRSLIESLLPFVAMPHALVRNLDNGGGVEIARHIILMVLPVVALVMAGAFVLGVAGNLLQTGLLFSTESLKPSFEKLDPIKGLNRLFGIDALVQFLKTFVKVLVTGWICWVVLKPRLMDIPMLAGGSPVLIFPYVRDALIVMTMAVCIFLFVGAGLDFLWQKFRFAQKMKMSRTEQKDEYKQAEGDPHVKARLRQIRMEKGRQRMMANVMTATVVVTNPTHYAVALRYDAEDTPAPMCVAKGVDAVALRIREEAAKHDIMIVEDPPLARALYAAVDLDEIIPEEHFVAVAKLIGFVMARKKRGF</sequence>
<evidence type="ECO:0000256" key="1">
    <source>
        <dbReference type="ARBA" id="ARBA00004651"/>
    </source>
</evidence>
<comment type="caution">
    <text evidence="15">The sequence shown here is derived from an EMBL/GenBank/DDBJ whole genome shotgun (WGS) entry which is preliminary data.</text>
</comment>
<evidence type="ECO:0000256" key="5">
    <source>
        <dbReference type="ARBA" id="ARBA00022475"/>
    </source>
</evidence>
<keyword evidence="15" id="KW-0282">Flagellum</keyword>
<dbReference type="AlphaFoldDB" id="A0A918Q6H8"/>
<feature type="transmembrane region" description="Helical" evidence="13">
    <location>
        <begin position="87"/>
        <end position="118"/>
    </location>
</feature>
<evidence type="ECO:0000256" key="4">
    <source>
        <dbReference type="ARBA" id="ARBA00022448"/>
    </source>
</evidence>
<keyword evidence="16" id="KW-1185">Reference proteome</keyword>
<dbReference type="SUPFAM" id="SSF160544">
    <property type="entry name" value="EscU C-terminal domain-like"/>
    <property type="match status" value="1"/>
</dbReference>
<evidence type="ECO:0000256" key="8">
    <source>
        <dbReference type="ARBA" id="ARBA00022927"/>
    </source>
</evidence>
<feature type="transmembrane region" description="Helical" evidence="13">
    <location>
        <begin position="139"/>
        <end position="166"/>
    </location>
</feature>
<keyword evidence="8 13" id="KW-0653">Protein transport</keyword>
<dbReference type="PANTHER" id="PTHR30531">
    <property type="entry name" value="FLAGELLAR BIOSYNTHETIC PROTEIN FLHB"/>
    <property type="match status" value="1"/>
</dbReference>
<dbReference type="Proteomes" id="UP000662572">
    <property type="component" value="Unassembled WGS sequence"/>
</dbReference>
<dbReference type="NCBIfam" id="TIGR00328">
    <property type="entry name" value="flhB"/>
    <property type="match status" value="1"/>
</dbReference>
<reference evidence="15" key="2">
    <citation type="submission" date="2020-09" db="EMBL/GenBank/DDBJ databases">
        <authorList>
            <person name="Sun Q."/>
            <person name="Kim S."/>
        </authorList>
    </citation>
    <scope>NUCLEOTIDE SEQUENCE</scope>
    <source>
        <strain evidence="15">KCTC 32296</strain>
    </source>
</reference>
<comment type="function">
    <text evidence="12 13">Required for formation of the rod structure in the basal body of the flagellar apparatus. Together with FliI and FliH, may constitute the export apparatus of flagellin.</text>
</comment>
<keyword evidence="15" id="KW-0969">Cilium</keyword>
<dbReference type="InterPro" id="IPR006135">
    <property type="entry name" value="T3SS_substrate_exporter"/>
</dbReference>
<keyword evidence="6 13" id="KW-0812">Transmembrane</keyword>
<dbReference type="RefSeq" id="WP_189486316.1">
    <property type="nucleotide sequence ID" value="NZ_BMZB01000002.1"/>
</dbReference>
<evidence type="ECO:0000313" key="15">
    <source>
        <dbReference type="EMBL" id="GGZ33737.1"/>
    </source>
</evidence>
<dbReference type="Gene3D" id="6.10.250.2080">
    <property type="match status" value="1"/>
</dbReference>
<keyword evidence="5 13" id="KW-1003">Cell membrane</keyword>
<dbReference type="GO" id="GO:0005886">
    <property type="term" value="C:plasma membrane"/>
    <property type="evidence" value="ECO:0007669"/>
    <property type="project" value="UniProtKB-SubCell"/>
</dbReference>
<evidence type="ECO:0000256" key="6">
    <source>
        <dbReference type="ARBA" id="ARBA00022692"/>
    </source>
</evidence>
<accession>A0A918Q6H8</accession>
<dbReference type="EMBL" id="BMZB01000002">
    <property type="protein sequence ID" value="GGZ33737.1"/>
    <property type="molecule type" value="Genomic_DNA"/>
</dbReference>
<dbReference type="InterPro" id="IPR006136">
    <property type="entry name" value="FlhB"/>
</dbReference>
<evidence type="ECO:0000256" key="3">
    <source>
        <dbReference type="ARBA" id="ARBA00021622"/>
    </source>
</evidence>
<dbReference type="Gene3D" id="3.40.1690.10">
    <property type="entry name" value="secretion proteins EscU"/>
    <property type="match status" value="1"/>
</dbReference>
<evidence type="ECO:0000256" key="14">
    <source>
        <dbReference type="SAM" id="MobiDB-lite"/>
    </source>
</evidence>
<comment type="similarity">
    <text evidence="2 13">Belongs to the type III secretion exporter family.</text>
</comment>
<name>A0A918Q6H8_9CAUL</name>
<comment type="subcellular location">
    <subcellularLocation>
        <location evidence="1">Cell membrane</location>
        <topology evidence="1">Multi-pass membrane protein</topology>
    </subcellularLocation>
</comment>
<evidence type="ECO:0000256" key="7">
    <source>
        <dbReference type="ARBA" id="ARBA00022795"/>
    </source>
</evidence>
<keyword evidence="9 13" id="KW-1133">Transmembrane helix</keyword>
<dbReference type="InterPro" id="IPR029025">
    <property type="entry name" value="T3SS_substrate_exporter_C"/>
</dbReference>
<evidence type="ECO:0000256" key="11">
    <source>
        <dbReference type="ARBA" id="ARBA00023225"/>
    </source>
</evidence>
<protein>
    <recommendedName>
        <fullName evidence="3 13">Flagellar biosynthetic protein FlhB</fullName>
    </recommendedName>
</protein>
<evidence type="ECO:0000256" key="2">
    <source>
        <dbReference type="ARBA" id="ARBA00010690"/>
    </source>
</evidence>
<keyword evidence="4 13" id="KW-0813">Transport</keyword>
<evidence type="ECO:0000313" key="16">
    <source>
        <dbReference type="Proteomes" id="UP000662572"/>
    </source>
</evidence>
<evidence type="ECO:0000256" key="10">
    <source>
        <dbReference type="ARBA" id="ARBA00023136"/>
    </source>
</evidence>
<dbReference type="GO" id="GO:0009306">
    <property type="term" value="P:protein secretion"/>
    <property type="evidence" value="ECO:0007669"/>
    <property type="project" value="InterPro"/>
</dbReference>
<evidence type="ECO:0000256" key="9">
    <source>
        <dbReference type="ARBA" id="ARBA00022989"/>
    </source>
</evidence>
<keyword evidence="7 13" id="KW-1005">Bacterial flagellum biogenesis</keyword>
<feature type="compositionally biased region" description="Acidic residues" evidence="14">
    <location>
        <begin position="1"/>
        <end position="10"/>
    </location>
</feature>
<feature type="transmembrane region" description="Helical" evidence="13">
    <location>
        <begin position="191"/>
        <end position="213"/>
    </location>
</feature>
<feature type="region of interest" description="Disordered" evidence="14">
    <location>
        <begin position="1"/>
        <end position="23"/>
    </location>
</feature>
<evidence type="ECO:0000256" key="13">
    <source>
        <dbReference type="RuleBase" id="RU364091"/>
    </source>
</evidence>
<feature type="compositionally biased region" description="Basic and acidic residues" evidence="14">
    <location>
        <begin position="11"/>
        <end position="23"/>
    </location>
</feature>
<evidence type="ECO:0000256" key="12">
    <source>
        <dbReference type="ARBA" id="ARBA00025078"/>
    </source>
</evidence>
<dbReference type="PANTHER" id="PTHR30531:SF12">
    <property type="entry name" value="FLAGELLAR BIOSYNTHETIC PROTEIN FLHB"/>
    <property type="match status" value="1"/>
</dbReference>
<dbReference type="GO" id="GO:0044780">
    <property type="term" value="P:bacterial-type flagellum assembly"/>
    <property type="evidence" value="ECO:0007669"/>
    <property type="project" value="InterPro"/>
</dbReference>
<dbReference type="Pfam" id="PF01312">
    <property type="entry name" value="Bac_export_2"/>
    <property type="match status" value="1"/>
</dbReference>
<organism evidence="15 16">
    <name type="scientific">Asticcacaulis endophyticus</name>
    <dbReference type="NCBI Taxonomy" id="1395890"/>
    <lineage>
        <taxon>Bacteria</taxon>
        <taxon>Pseudomonadati</taxon>
        <taxon>Pseudomonadota</taxon>
        <taxon>Alphaproteobacteria</taxon>
        <taxon>Caulobacterales</taxon>
        <taxon>Caulobacteraceae</taxon>
        <taxon>Asticcacaulis</taxon>
    </lineage>
</organism>
<gene>
    <name evidence="13 15" type="primary">flhB</name>
    <name evidence="15" type="ORF">GCM10011273_20130</name>
</gene>
<keyword evidence="15" id="KW-0966">Cell projection</keyword>
<reference evidence="15" key="1">
    <citation type="journal article" date="2014" name="Int. J. Syst. Evol. Microbiol.">
        <title>Complete genome sequence of Corynebacterium casei LMG S-19264T (=DSM 44701T), isolated from a smear-ripened cheese.</title>
        <authorList>
            <consortium name="US DOE Joint Genome Institute (JGI-PGF)"/>
            <person name="Walter F."/>
            <person name="Albersmeier A."/>
            <person name="Kalinowski J."/>
            <person name="Ruckert C."/>
        </authorList>
    </citation>
    <scope>NUCLEOTIDE SEQUENCE</scope>
    <source>
        <strain evidence="15">KCTC 32296</strain>
    </source>
</reference>
<proteinExistence type="inferred from homology"/>
<comment type="caution">
    <text evidence="13">Lacks conserved residue(s) required for the propagation of feature annotation.</text>
</comment>
<keyword evidence="11 13" id="KW-1006">Bacterial flagellum protein export</keyword>
<dbReference type="PRINTS" id="PR00950">
    <property type="entry name" value="TYPE3IMSPROT"/>
</dbReference>
<keyword evidence="10 13" id="KW-0472">Membrane</keyword>